<proteinExistence type="predicted"/>
<gene>
    <name evidence="1" type="ORF">SCF082_LOCUS84</name>
</gene>
<dbReference type="EMBL" id="CAXAMM010000002">
    <property type="protein sequence ID" value="CAK8985302.1"/>
    <property type="molecule type" value="Genomic_DNA"/>
</dbReference>
<sequence>MHKAFSVLVRVCSNLLDTRGDITRKWQQYQECLGRLPLIFCLQLLRPWQSHPGIQSTRLFFAEAPPPVSGGPVPQHFLNATTRLQMGRCVVLHAALGGAPSNVALRSALGPLQRLAQKEKVPESGTIPDVPVVSWDLQCLCRALVLQAEKAAQEGSAAIRAQALMEPEMGPLAAVLHASALQRGIRQITQTELRRQYPLAILRSQSLRASEPAALEEALRLLEGFEGVETERNGELLVDVAGLAWQQQWQVRHLVGCIHAAEARGGQRRMREGCGKRTGLKVRAFRRTKEM</sequence>
<reference evidence="1 2" key="1">
    <citation type="submission" date="2024-02" db="EMBL/GenBank/DDBJ databases">
        <authorList>
            <person name="Chen Y."/>
            <person name="Shah S."/>
            <person name="Dougan E. K."/>
            <person name="Thang M."/>
            <person name="Chan C."/>
        </authorList>
    </citation>
    <scope>NUCLEOTIDE SEQUENCE [LARGE SCALE GENOMIC DNA]</scope>
</reference>
<comment type="caution">
    <text evidence="1">The sequence shown here is derived from an EMBL/GenBank/DDBJ whole genome shotgun (WGS) entry which is preliminary data.</text>
</comment>
<accession>A0ABP0H509</accession>
<organism evidence="1 2">
    <name type="scientific">Durusdinium trenchii</name>
    <dbReference type="NCBI Taxonomy" id="1381693"/>
    <lineage>
        <taxon>Eukaryota</taxon>
        <taxon>Sar</taxon>
        <taxon>Alveolata</taxon>
        <taxon>Dinophyceae</taxon>
        <taxon>Suessiales</taxon>
        <taxon>Symbiodiniaceae</taxon>
        <taxon>Durusdinium</taxon>
    </lineage>
</organism>
<evidence type="ECO:0000313" key="1">
    <source>
        <dbReference type="EMBL" id="CAK8985302.1"/>
    </source>
</evidence>
<name>A0ABP0H509_9DINO</name>
<protein>
    <submittedName>
        <fullName evidence="1">Lipase_3 domain-containing protein</fullName>
    </submittedName>
</protein>
<dbReference type="Proteomes" id="UP001642464">
    <property type="component" value="Unassembled WGS sequence"/>
</dbReference>
<evidence type="ECO:0000313" key="2">
    <source>
        <dbReference type="Proteomes" id="UP001642464"/>
    </source>
</evidence>
<keyword evidence="2" id="KW-1185">Reference proteome</keyword>